<dbReference type="AlphaFoldDB" id="A0A5Q2RK57"/>
<dbReference type="SUPFAM" id="SSF46626">
    <property type="entry name" value="Cytochrome c"/>
    <property type="match status" value="1"/>
</dbReference>
<reference evidence="2 3" key="1">
    <citation type="submission" date="2019-11" db="EMBL/GenBank/DDBJ databases">
        <authorList>
            <person name="He Y."/>
        </authorList>
    </citation>
    <scope>NUCLEOTIDE SEQUENCE [LARGE SCALE GENOMIC DNA]</scope>
    <source>
        <strain evidence="2 3">SCSIO 58843</strain>
    </source>
</reference>
<dbReference type="SMART" id="SM01235">
    <property type="entry name" value="Haem_bd"/>
    <property type="match status" value="1"/>
</dbReference>
<organism evidence="2 3">
    <name type="scientific">Actinomarinicola tropica</name>
    <dbReference type="NCBI Taxonomy" id="2789776"/>
    <lineage>
        <taxon>Bacteria</taxon>
        <taxon>Bacillati</taxon>
        <taxon>Actinomycetota</taxon>
        <taxon>Acidimicrobiia</taxon>
        <taxon>Acidimicrobiales</taxon>
        <taxon>Iamiaceae</taxon>
        <taxon>Actinomarinicola</taxon>
    </lineage>
</organism>
<dbReference type="GO" id="GO:0020037">
    <property type="term" value="F:heme binding"/>
    <property type="evidence" value="ECO:0007669"/>
    <property type="project" value="InterPro"/>
</dbReference>
<feature type="domain" description="Haem-binding" evidence="1">
    <location>
        <begin position="13"/>
        <end position="137"/>
    </location>
</feature>
<sequence length="138" mass="15289">MRRILVRSALGALVVFLAIQLVPYGWEKPNPPVVAEPTWPSARAEELARSACYDCHSNETDWPAYSYVAPMSWLVRRDVESGRDELNFSEWDGDGDDAAETVAEGSMPPAQYSLLHPGARLSDAERQELEAALLAIDD</sequence>
<name>A0A5Q2RK57_9ACTN</name>
<dbReference type="EMBL" id="CP045851">
    <property type="protein sequence ID" value="QGG94437.1"/>
    <property type="molecule type" value="Genomic_DNA"/>
</dbReference>
<accession>A0A5Q2RK57</accession>
<evidence type="ECO:0000313" key="3">
    <source>
        <dbReference type="Proteomes" id="UP000334019"/>
    </source>
</evidence>
<evidence type="ECO:0000259" key="1">
    <source>
        <dbReference type="SMART" id="SM01235"/>
    </source>
</evidence>
<dbReference type="InterPro" id="IPR036909">
    <property type="entry name" value="Cyt_c-like_dom_sf"/>
</dbReference>
<dbReference type="Pfam" id="PF14376">
    <property type="entry name" value="Haem_bd"/>
    <property type="match status" value="1"/>
</dbReference>
<dbReference type="InterPro" id="IPR025992">
    <property type="entry name" value="Haem-bd"/>
</dbReference>
<dbReference type="KEGG" id="atq:GH723_04570"/>
<dbReference type="GO" id="GO:0009055">
    <property type="term" value="F:electron transfer activity"/>
    <property type="evidence" value="ECO:0007669"/>
    <property type="project" value="InterPro"/>
</dbReference>
<protein>
    <submittedName>
        <fullName evidence="2">Cytochrome C</fullName>
    </submittedName>
</protein>
<dbReference type="Proteomes" id="UP000334019">
    <property type="component" value="Chromosome"/>
</dbReference>
<gene>
    <name evidence="2" type="ORF">GH723_04570</name>
</gene>
<dbReference type="RefSeq" id="WP_153758543.1">
    <property type="nucleotide sequence ID" value="NZ_CP045851.1"/>
</dbReference>
<evidence type="ECO:0000313" key="2">
    <source>
        <dbReference type="EMBL" id="QGG94437.1"/>
    </source>
</evidence>
<proteinExistence type="predicted"/>
<keyword evidence="3" id="KW-1185">Reference proteome</keyword>